<evidence type="ECO:0000313" key="3">
    <source>
        <dbReference type="Proteomes" id="UP000270616"/>
    </source>
</evidence>
<name>A0A3N4A7R9_9MICC</name>
<evidence type="ECO:0000313" key="2">
    <source>
        <dbReference type="EMBL" id="ROZ65675.1"/>
    </source>
</evidence>
<keyword evidence="3" id="KW-1185">Reference proteome</keyword>
<dbReference type="Proteomes" id="UP000270616">
    <property type="component" value="Unassembled WGS sequence"/>
</dbReference>
<feature type="transmembrane region" description="Helical" evidence="1">
    <location>
        <begin position="31"/>
        <end position="49"/>
    </location>
</feature>
<comment type="caution">
    <text evidence="2">The sequence shown here is derived from an EMBL/GenBank/DDBJ whole genome shotgun (WGS) entry which is preliminary data.</text>
</comment>
<dbReference type="RefSeq" id="WP_123823567.1">
    <property type="nucleotide sequence ID" value="NZ_RKMF01000001.1"/>
</dbReference>
<gene>
    <name evidence="2" type="ORF">EDL96_00875</name>
</gene>
<keyword evidence="1" id="KW-0472">Membrane</keyword>
<feature type="transmembrane region" description="Helical" evidence="1">
    <location>
        <begin position="7"/>
        <end position="25"/>
    </location>
</feature>
<dbReference type="AlphaFoldDB" id="A0A3N4A7R9"/>
<keyword evidence="1" id="KW-0812">Transmembrane</keyword>
<evidence type="ECO:0000256" key="1">
    <source>
        <dbReference type="SAM" id="Phobius"/>
    </source>
</evidence>
<organism evidence="2 3">
    <name type="scientific">Kocuria soli</name>
    <dbReference type="NCBI Taxonomy" id="2485125"/>
    <lineage>
        <taxon>Bacteria</taxon>
        <taxon>Bacillati</taxon>
        <taxon>Actinomycetota</taxon>
        <taxon>Actinomycetes</taxon>
        <taxon>Micrococcales</taxon>
        <taxon>Micrococcaceae</taxon>
        <taxon>Kocuria</taxon>
    </lineage>
</organism>
<accession>A0A3N4A7R9</accession>
<protein>
    <submittedName>
        <fullName evidence="2">Uncharacterized protein</fullName>
    </submittedName>
</protein>
<sequence length="60" mass="6208">MTPVIPLQIGLIVVGLLVVVLGVAVHDGLLLLIGGLMTAVAVTGLGFALRARGRSEHRRP</sequence>
<keyword evidence="1" id="KW-1133">Transmembrane helix</keyword>
<reference evidence="2 3" key="1">
    <citation type="submission" date="2018-10" db="EMBL/GenBank/DDBJ databases">
        <title>Kocuria sp. M5W7-7, whole genome shotgun sequence.</title>
        <authorList>
            <person name="Tuo L."/>
        </authorList>
    </citation>
    <scope>NUCLEOTIDE SEQUENCE [LARGE SCALE GENOMIC DNA]</scope>
    <source>
        <strain evidence="2 3">M5W7-7</strain>
    </source>
</reference>
<dbReference type="EMBL" id="RKMF01000001">
    <property type="protein sequence ID" value="ROZ65675.1"/>
    <property type="molecule type" value="Genomic_DNA"/>
</dbReference>
<proteinExistence type="predicted"/>